<organism evidence="9 10">
    <name type="scientific">Nakamurella endophytica</name>
    <dbReference type="NCBI Taxonomy" id="1748367"/>
    <lineage>
        <taxon>Bacteria</taxon>
        <taxon>Bacillati</taxon>
        <taxon>Actinomycetota</taxon>
        <taxon>Actinomycetes</taxon>
        <taxon>Nakamurellales</taxon>
        <taxon>Nakamurellaceae</taxon>
        <taxon>Nakamurella</taxon>
    </lineage>
</organism>
<keyword evidence="10" id="KW-1185">Reference proteome</keyword>
<evidence type="ECO:0000313" key="9">
    <source>
        <dbReference type="EMBL" id="GGL93585.1"/>
    </source>
</evidence>
<evidence type="ECO:0000256" key="3">
    <source>
        <dbReference type="ARBA" id="ARBA00022475"/>
    </source>
</evidence>
<dbReference type="PANTHER" id="PTHR43163:SF6">
    <property type="entry name" value="DIPEPTIDE TRANSPORT SYSTEM PERMEASE PROTEIN DPPB-RELATED"/>
    <property type="match status" value="1"/>
</dbReference>
<dbReference type="RefSeq" id="WP_188940555.1">
    <property type="nucleotide sequence ID" value="NZ_BMNA01000002.1"/>
</dbReference>
<evidence type="ECO:0000256" key="6">
    <source>
        <dbReference type="ARBA" id="ARBA00023136"/>
    </source>
</evidence>
<evidence type="ECO:0000256" key="7">
    <source>
        <dbReference type="RuleBase" id="RU363032"/>
    </source>
</evidence>
<dbReference type="GO" id="GO:0071916">
    <property type="term" value="F:dipeptide transmembrane transporter activity"/>
    <property type="evidence" value="ECO:0007669"/>
    <property type="project" value="TreeGrafter"/>
</dbReference>
<sequence>MAWQIVRRLLIFVGSVLVASLAVFWLLSGIGDPARVQLGTGATEEGVRQLREQMGLNRPFFTRYLEWLGGTLHGDFGSSYISHAAIGPQLADRLSVTLWLVLGAMVLSVVVALPLGMLAALWHRRWAGTLISGITQLGVAVPAFLVGILLIALFAVRLGWLPSGSYVVPAQDPGGFLEHMILPWLSLGLVQAAVLTRYVRTAVLDQMGQDYLRTARAKGLTPWQALLRHGLRNAAIPVLTVLGVQLVTILVGAVVVEQVFVIPGIGQWLVDSVGNQDLLTVQAIVITLVAIALAVSFVVDVLYTLVDPRLRHG</sequence>
<evidence type="ECO:0000256" key="5">
    <source>
        <dbReference type="ARBA" id="ARBA00022989"/>
    </source>
</evidence>
<dbReference type="EMBL" id="BMNA01000002">
    <property type="protein sequence ID" value="GGL93585.1"/>
    <property type="molecule type" value="Genomic_DNA"/>
</dbReference>
<dbReference type="AlphaFoldDB" id="A0A917SQF9"/>
<reference evidence="9" key="1">
    <citation type="journal article" date="2014" name="Int. J. Syst. Evol. Microbiol.">
        <title>Complete genome sequence of Corynebacterium casei LMG S-19264T (=DSM 44701T), isolated from a smear-ripened cheese.</title>
        <authorList>
            <consortium name="US DOE Joint Genome Institute (JGI-PGF)"/>
            <person name="Walter F."/>
            <person name="Albersmeier A."/>
            <person name="Kalinowski J."/>
            <person name="Ruckert C."/>
        </authorList>
    </citation>
    <scope>NUCLEOTIDE SEQUENCE</scope>
    <source>
        <strain evidence="9">CGMCC 4.7308</strain>
    </source>
</reference>
<keyword evidence="6 7" id="KW-0472">Membrane</keyword>
<keyword evidence="2 7" id="KW-0813">Transport</keyword>
<evidence type="ECO:0000313" key="10">
    <source>
        <dbReference type="Proteomes" id="UP000655208"/>
    </source>
</evidence>
<feature type="transmembrane region" description="Helical" evidence="7">
    <location>
        <begin position="234"/>
        <end position="261"/>
    </location>
</feature>
<feature type="transmembrane region" description="Helical" evidence="7">
    <location>
        <begin position="281"/>
        <end position="306"/>
    </location>
</feature>
<dbReference type="Gene3D" id="1.10.3720.10">
    <property type="entry name" value="MetI-like"/>
    <property type="match status" value="1"/>
</dbReference>
<dbReference type="SUPFAM" id="SSF161098">
    <property type="entry name" value="MetI-like"/>
    <property type="match status" value="1"/>
</dbReference>
<dbReference type="Pfam" id="PF19300">
    <property type="entry name" value="BPD_transp_1_N"/>
    <property type="match status" value="1"/>
</dbReference>
<name>A0A917SQF9_9ACTN</name>
<dbReference type="Proteomes" id="UP000655208">
    <property type="component" value="Unassembled WGS sequence"/>
</dbReference>
<proteinExistence type="inferred from homology"/>
<accession>A0A917SQF9</accession>
<evidence type="ECO:0000256" key="2">
    <source>
        <dbReference type="ARBA" id="ARBA00022448"/>
    </source>
</evidence>
<dbReference type="InterPro" id="IPR035906">
    <property type="entry name" value="MetI-like_sf"/>
</dbReference>
<gene>
    <name evidence="9" type="ORF">GCM10011594_11820</name>
</gene>
<feature type="transmembrane region" description="Helical" evidence="7">
    <location>
        <begin position="9"/>
        <end position="27"/>
    </location>
</feature>
<dbReference type="Pfam" id="PF00528">
    <property type="entry name" value="BPD_transp_1"/>
    <property type="match status" value="1"/>
</dbReference>
<dbReference type="InterPro" id="IPR045621">
    <property type="entry name" value="BPD_transp_1_N"/>
</dbReference>
<evidence type="ECO:0000256" key="4">
    <source>
        <dbReference type="ARBA" id="ARBA00022692"/>
    </source>
</evidence>
<keyword evidence="5 7" id="KW-1133">Transmembrane helix</keyword>
<comment type="similarity">
    <text evidence="7">Belongs to the binding-protein-dependent transport system permease family.</text>
</comment>
<dbReference type="InterPro" id="IPR000515">
    <property type="entry name" value="MetI-like"/>
</dbReference>
<reference evidence="9" key="2">
    <citation type="submission" date="2020-09" db="EMBL/GenBank/DDBJ databases">
        <authorList>
            <person name="Sun Q."/>
            <person name="Zhou Y."/>
        </authorList>
    </citation>
    <scope>NUCLEOTIDE SEQUENCE</scope>
    <source>
        <strain evidence="9">CGMCC 4.7308</strain>
    </source>
</reference>
<feature type="transmembrane region" description="Helical" evidence="7">
    <location>
        <begin position="98"/>
        <end position="122"/>
    </location>
</feature>
<feature type="transmembrane region" description="Helical" evidence="7">
    <location>
        <begin position="180"/>
        <end position="199"/>
    </location>
</feature>
<evidence type="ECO:0000259" key="8">
    <source>
        <dbReference type="PROSITE" id="PS50928"/>
    </source>
</evidence>
<dbReference type="PROSITE" id="PS50928">
    <property type="entry name" value="ABC_TM1"/>
    <property type="match status" value="1"/>
</dbReference>
<evidence type="ECO:0000256" key="1">
    <source>
        <dbReference type="ARBA" id="ARBA00004651"/>
    </source>
</evidence>
<comment type="caution">
    <text evidence="9">The sequence shown here is derived from an EMBL/GenBank/DDBJ whole genome shotgun (WGS) entry which is preliminary data.</text>
</comment>
<dbReference type="PANTHER" id="PTHR43163">
    <property type="entry name" value="DIPEPTIDE TRANSPORT SYSTEM PERMEASE PROTEIN DPPB-RELATED"/>
    <property type="match status" value="1"/>
</dbReference>
<dbReference type="GO" id="GO:0005886">
    <property type="term" value="C:plasma membrane"/>
    <property type="evidence" value="ECO:0007669"/>
    <property type="project" value="UniProtKB-SubCell"/>
</dbReference>
<dbReference type="CDD" id="cd06261">
    <property type="entry name" value="TM_PBP2"/>
    <property type="match status" value="1"/>
</dbReference>
<keyword evidence="3" id="KW-1003">Cell membrane</keyword>
<feature type="transmembrane region" description="Helical" evidence="7">
    <location>
        <begin position="134"/>
        <end position="160"/>
    </location>
</feature>
<protein>
    <submittedName>
        <fullName evidence="9">Peptide ABC transporter</fullName>
    </submittedName>
</protein>
<comment type="subcellular location">
    <subcellularLocation>
        <location evidence="1 7">Cell membrane</location>
        <topology evidence="1 7">Multi-pass membrane protein</topology>
    </subcellularLocation>
</comment>
<feature type="domain" description="ABC transmembrane type-1" evidence="8">
    <location>
        <begin position="94"/>
        <end position="299"/>
    </location>
</feature>
<keyword evidence="4 7" id="KW-0812">Transmembrane</keyword>